<evidence type="ECO:0000256" key="4">
    <source>
        <dbReference type="ARBA" id="ARBA00023242"/>
    </source>
</evidence>
<feature type="domain" description="Pre-mRNA-splicing factor 3" evidence="7">
    <location>
        <begin position="261"/>
        <end position="533"/>
    </location>
</feature>
<feature type="compositionally biased region" description="Low complexity" evidence="5">
    <location>
        <begin position="385"/>
        <end position="395"/>
    </location>
</feature>
<dbReference type="EMBL" id="JAPDFW010000091">
    <property type="protein sequence ID" value="KAJ5071066.1"/>
    <property type="molecule type" value="Genomic_DNA"/>
</dbReference>
<dbReference type="Pfam" id="PF06544">
    <property type="entry name" value="Prp3_C"/>
    <property type="match status" value="1"/>
</dbReference>
<dbReference type="InterPro" id="IPR027104">
    <property type="entry name" value="Prp3"/>
</dbReference>
<dbReference type="InterPro" id="IPR010541">
    <property type="entry name" value="Prp3_C"/>
</dbReference>
<evidence type="ECO:0000313" key="8">
    <source>
        <dbReference type="EMBL" id="KAJ5071066.1"/>
    </source>
</evidence>
<evidence type="ECO:0000256" key="1">
    <source>
        <dbReference type="ARBA" id="ARBA00004123"/>
    </source>
</evidence>
<keyword evidence="3" id="KW-0508">mRNA splicing</keyword>
<dbReference type="OrthoDB" id="10264544at2759"/>
<organism evidence="8 9">
    <name type="scientific">Anaeramoeba ignava</name>
    <name type="common">Anaerobic marine amoeba</name>
    <dbReference type="NCBI Taxonomy" id="1746090"/>
    <lineage>
        <taxon>Eukaryota</taxon>
        <taxon>Metamonada</taxon>
        <taxon>Anaeramoebidae</taxon>
        <taxon>Anaeramoeba</taxon>
    </lineage>
</organism>
<protein>
    <submittedName>
        <fullName evidence="8">U4/u6-associated RNA splicing factor-related</fullName>
    </submittedName>
</protein>
<proteinExistence type="predicted"/>
<comment type="caution">
    <text evidence="8">The sequence shown here is derived from an EMBL/GenBank/DDBJ whole genome shotgun (WGS) entry which is preliminary data.</text>
</comment>
<feature type="compositionally biased region" description="Basic and acidic residues" evidence="5">
    <location>
        <begin position="81"/>
        <end position="106"/>
    </location>
</feature>
<feature type="region of interest" description="Disordered" evidence="5">
    <location>
        <begin position="384"/>
        <end position="404"/>
    </location>
</feature>
<comment type="subcellular location">
    <subcellularLocation>
        <location evidence="1">Nucleus</location>
    </subcellularLocation>
</comment>
<sequence length="726" mass="86133">MGSHKRSSSHHEKEKKHDRHEKHEEKHDKHDRHEKHDDRHKSRERKHDKHDKHEDKHERHKSRERKKEHHHQHRDKHRRSHEKERKSSHRSQNEKNRHYSKEKEEIFGQDNVPNVRSNQIKLAQQKLILSIQIRNQVIEQLNQMKKNQLFLQKNTVVPFIPTSTTIVRKKLDTQNITSIVSQSNITGMTNPSAIIKQPRRIDIEGPRPLLFDQDGREIDENGNLIVSQTKSSLASIKANMKMKSDRNVKLKPKMATNPKINPFFDTRLNLKNKKLTKGIDSKKQKNFNFAEPGKYISEAEQFRENERQHELLRLKTELEIDGEEQEIEFENSLKIKPNPIPEIEWWDEPLLKSQTYDKIPNIDLENFNYKQLQSFFKMMSLKDLNNNNNNNNNQENENENEMQTESTENLSNIISEYQYSLHSELQKSHITNLVQHPISVTSPIDIRPIKELKPLLTKQEMRKLRTMRRLEREKETQDKIRLGLLPPPKPKVKLSNFMRVLGQEAIQDPTKVDLYVRKEIEERQRKHALHNKKLTKEERLEKKKRKLSEDTSAKIHIAVFHAKHIRHPKTKYKIDVNAQQRNLSGCCIFVRDMNLIVVEGGPKNIKFYKNLLLKRIKWKLDVPKKKNPEDDSQSDSDKDDENSDFDSDSDSDTDSETEIDGARPTEKKNFCVLLWEGSAKKPSFKRFAFHSFENERIARHYLERHQVPHYIDLCKNYKLSLNESII</sequence>
<name>A0A9Q0R8T2_ANAIG</name>
<accession>A0A9Q0R8T2</accession>
<keyword evidence="2" id="KW-0507">mRNA processing</keyword>
<evidence type="ECO:0000256" key="3">
    <source>
        <dbReference type="ARBA" id="ARBA00023187"/>
    </source>
</evidence>
<feature type="compositionally biased region" description="Basic residues" evidence="5">
    <location>
        <begin position="58"/>
        <end position="80"/>
    </location>
</feature>
<evidence type="ECO:0000313" key="9">
    <source>
        <dbReference type="Proteomes" id="UP001149090"/>
    </source>
</evidence>
<feature type="compositionally biased region" description="Basic residues" evidence="5">
    <location>
        <begin position="1"/>
        <end position="20"/>
    </location>
</feature>
<dbReference type="GO" id="GO:0046540">
    <property type="term" value="C:U4/U6 x U5 tri-snRNP complex"/>
    <property type="evidence" value="ECO:0007669"/>
    <property type="project" value="InterPro"/>
</dbReference>
<dbReference type="InterPro" id="IPR013881">
    <property type="entry name" value="Pre-mRNA_splic_Prp3_dom"/>
</dbReference>
<feature type="region of interest" description="Disordered" evidence="5">
    <location>
        <begin position="1"/>
        <end position="110"/>
    </location>
</feature>
<evidence type="ECO:0000256" key="2">
    <source>
        <dbReference type="ARBA" id="ARBA00022664"/>
    </source>
</evidence>
<dbReference type="AlphaFoldDB" id="A0A9Q0R8T2"/>
<feature type="region of interest" description="Disordered" evidence="5">
    <location>
        <begin position="624"/>
        <end position="661"/>
    </location>
</feature>
<dbReference type="PANTHER" id="PTHR14212:SF0">
    <property type="entry name" value="U4_U6 SMALL NUCLEAR RIBONUCLEOPROTEIN PRP3"/>
    <property type="match status" value="1"/>
</dbReference>
<evidence type="ECO:0000256" key="5">
    <source>
        <dbReference type="SAM" id="MobiDB-lite"/>
    </source>
</evidence>
<dbReference type="CDD" id="cd24162">
    <property type="entry name" value="Prp3_C"/>
    <property type="match status" value="1"/>
</dbReference>
<evidence type="ECO:0000259" key="7">
    <source>
        <dbReference type="Pfam" id="PF08572"/>
    </source>
</evidence>
<dbReference type="PANTHER" id="PTHR14212">
    <property type="entry name" value="U4/U6-ASSOCIATED RNA SPLICING FACTOR-RELATED"/>
    <property type="match status" value="1"/>
</dbReference>
<reference evidence="8" key="1">
    <citation type="submission" date="2022-10" db="EMBL/GenBank/DDBJ databases">
        <title>Novel sulphate-reducing endosymbionts in the free-living metamonad Anaeramoeba.</title>
        <authorList>
            <person name="Jerlstrom-Hultqvist J."/>
            <person name="Cepicka I."/>
            <person name="Gallot-Lavallee L."/>
            <person name="Salas-Leiva D."/>
            <person name="Curtis B.A."/>
            <person name="Zahonova K."/>
            <person name="Pipaliya S."/>
            <person name="Dacks J."/>
            <person name="Roger A.J."/>
        </authorList>
    </citation>
    <scope>NUCLEOTIDE SEQUENCE</scope>
    <source>
        <strain evidence="8">BMAN</strain>
    </source>
</reference>
<dbReference type="OMA" id="WKNIVNS"/>
<dbReference type="Pfam" id="PF08572">
    <property type="entry name" value="PRP3"/>
    <property type="match status" value="1"/>
</dbReference>
<dbReference type="Proteomes" id="UP001149090">
    <property type="component" value="Unassembled WGS sequence"/>
</dbReference>
<keyword evidence="9" id="KW-1185">Reference proteome</keyword>
<feature type="domain" description="Small nuclear ribonucleoprotein Prp3 C-terminal" evidence="6">
    <location>
        <begin position="558"/>
        <end position="713"/>
    </location>
</feature>
<evidence type="ECO:0000259" key="6">
    <source>
        <dbReference type="Pfam" id="PF06544"/>
    </source>
</evidence>
<feature type="compositionally biased region" description="Acidic residues" evidence="5">
    <location>
        <begin position="630"/>
        <end position="659"/>
    </location>
</feature>
<dbReference type="GO" id="GO:0000398">
    <property type="term" value="P:mRNA splicing, via spliceosome"/>
    <property type="evidence" value="ECO:0007669"/>
    <property type="project" value="InterPro"/>
</dbReference>
<keyword evidence="4" id="KW-0539">Nucleus</keyword>
<gene>
    <name evidence="8" type="ORF">M0811_10550</name>
</gene>